<reference evidence="1 2" key="1">
    <citation type="journal article" date="2019" name="Arch. Virol.">
        <title>A novel jumbo Tenacibaculum maritimum lytic phage with head-fiber-like appendages.</title>
        <authorList>
            <person name="Kawato Y."/>
            <person name="Istiqomah I."/>
            <person name="Gaafar A.Y."/>
            <person name="Hanaoka M."/>
            <person name="Ishimaru K."/>
            <person name="Yasuike M."/>
            <person name="Nishiki I."/>
            <person name="Nakamura Y."/>
            <person name="Fujiwara A."/>
            <person name="Nakai T."/>
        </authorList>
    </citation>
    <scope>NUCLEOTIDE SEQUENCE [LARGE SCALE GENOMIC DNA]</scope>
    <source>
        <strain evidence="1 2">PTm1</strain>
    </source>
</reference>
<dbReference type="RefSeq" id="YP_009873762.1">
    <property type="nucleotide sequence ID" value="NC_049340.1"/>
</dbReference>
<dbReference type="GeneID" id="55802883"/>
<organism evidence="1 2">
    <name type="scientific">Tenacibaculum phage PTm1</name>
    <dbReference type="NCBI Taxonomy" id="2547425"/>
    <lineage>
        <taxon>Viruses</taxon>
        <taxon>Duplodnaviria</taxon>
        <taxon>Heunggongvirae</taxon>
        <taxon>Uroviricota</taxon>
        <taxon>Caudoviricetes</taxon>
        <taxon>Shirahamavirus</taxon>
        <taxon>Shirahamavirus PTm1</taxon>
    </lineage>
</organism>
<accession>A0A5S9BZ05</accession>
<name>A0A5S9BZ05_9CAUD</name>
<proteinExistence type="predicted"/>
<evidence type="ECO:0000313" key="1">
    <source>
        <dbReference type="EMBL" id="BBI90470.1"/>
    </source>
</evidence>
<keyword evidence="2" id="KW-1185">Reference proteome</keyword>
<dbReference type="Proteomes" id="UP000422648">
    <property type="component" value="Segment"/>
</dbReference>
<dbReference type="EMBL" id="AP019524">
    <property type="protein sequence ID" value="BBI90470.1"/>
    <property type="molecule type" value="Genomic_DNA"/>
</dbReference>
<protein>
    <submittedName>
        <fullName evidence="1">Uncharacterized protein</fullName>
    </submittedName>
</protein>
<dbReference type="KEGG" id="vg:55802883"/>
<sequence>MGCHIWFSTPLDKQPTYEEAKEFVIGEYATLIDYTKNEIELFGEDFKPYGMPNSDAKFLLKLFERQLRMIEAGYCKEAVLNKFAEFSDGVYKIENILYKTLDGIHDVFRVGGYPSDILRDYEQVLTFCKGRSVDLTAEQRETLKQFYKDYPSGIITFE</sequence>
<evidence type="ECO:0000313" key="2">
    <source>
        <dbReference type="Proteomes" id="UP000422648"/>
    </source>
</evidence>